<organism evidence="2">
    <name type="scientific">Solanum melongena</name>
    <name type="common">Eggplant</name>
    <name type="synonym">Aubergine</name>
    <dbReference type="NCBI Taxonomy" id="223891"/>
    <lineage>
        <taxon>Eukaryota</taxon>
        <taxon>Viridiplantae</taxon>
        <taxon>Streptophyta</taxon>
        <taxon>Embryophyta</taxon>
        <taxon>Tracheophyta</taxon>
        <taxon>Spermatophyta</taxon>
        <taxon>Magnoliopsida</taxon>
        <taxon>eudicotyledons</taxon>
        <taxon>Gunneridae</taxon>
        <taxon>Pentapetalae</taxon>
        <taxon>asterids</taxon>
        <taxon>lamiids</taxon>
        <taxon>Solanales</taxon>
        <taxon>Solanaceae</taxon>
        <taxon>Solanoideae</taxon>
        <taxon>Solaneae</taxon>
        <taxon>Solanum</taxon>
    </lineage>
</organism>
<protein>
    <submittedName>
        <fullName evidence="2">Uncharacterized protein</fullName>
    </submittedName>
</protein>
<proteinExistence type="evidence at transcript level"/>
<feature type="compositionally biased region" description="Polar residues" evidence="1">
    <location>
        <begin position="95"/>
        <end position="105"/>
    </location>
</feature>
<reference evidence="2" key="2">
    <citation type="journal article" date="2022" name="Plant J.">
        <title>A lineage-specific arginine in POS1 is required for fruit size control in Physaleae (Solanaceae) via gene co-option.</title>
        <authorList>
            <person name="Wang L."/>
            <person name="Liu X."/>
            <person name="Li Q."/>
            <person name="Xu N."/>
            <person name="He C."/>
        </authorList>
    </citation>
    <scope>NUCLEOTIDE SEQUENCE</scope>
</reference>
<reference evidence="2" key="1">
    <citation type="submission" date="2021-08" db="EMBL/GenBank/DDBJ databases">
        <authorList>
            <person name="Li W."/>
        </authorList>
    </citation>
    <scope>NUCLEOTIDE SEQUENCE</scope>
</reference>
<dbReference type="EMBL" id="MZ826553">
    <property type="protein sequence ID" value="WMP39888.1"/>
    <property type="molecule type" value="mRNA"/>
</dbReference>
<accession>A0AA51NGJ0</accession>
<dbReference type="AlphaFoldDB" id="A0AA51NGJ0"/>
<name>A0AA51NGJ0_SOLME</name>
<evidence type="ECO:0000313" key="2">
    <source>
        <dbReference type="EMBL" id="WMP39888.1"/>
    </source>
</evidence>
<feature type="region of interest" description="Disordered" evidence="1">
    <location>
        <begin position="95"/>
        <end position="124"/>
    </location>
</feature>
<sequence>MRKSMYDKELGPFVNLYSVAGGSTPTPVNLVHQSFSMSMPTPNADQVFVNLPSQDQVSNATGVSFSRDPQPGISMPVTATADIEQQQQHVTFMRQQTQPVSSVSFSKADEQPATFVNFEPATAR</sequence>
<evidence type="ECO:0000256" key="1">
    <source>
        <dbReference type="SAM" id="MobiDB-lite"/>
    </source>
</evidence>